<dbReference type="EMBL" id="JAUSYA010000001">
    <property type="protein sequence ID" value="MDQ0688783.1"/>
    <property type="molecule type" value="Genomic_DNA"/>
</dbReference>
<proteinExistence type="predicted"/>
<dbReference type="Proteomes" id="UP001243364">
    <property type="component" value="Unassembled WGS sequence"/>
</dbReference>
<comment type="caution">
    <text evidence="1">The sequence shown here is derived from an EMBL/GenBank/DDBJ whole genome shotgun (WGS) entry which is preliminary data.</text>
</comment>
<reference evidence="1 2" key="1">
    <citation type="submission" date="2023-07" db="EMBL/GenBank/DDBJ databases">
        <title>Comparative genomics of wheat-associated soil bacteria to identify genetic determinants of phenazine resistance.</title>
        <authorList>
            <person name="Mouncey N."/>
        </authorList>
    </citation>
    <scope>NUCLEOTIDE SEQUENCE [LARGE SCALE GENOMIC DNA]</scope>
    <source>
        <strain evidence="1 2">W4I19-2</strain>
    </source>
</reference>
<keyword evidence="2" id="KW-1185">Reference proteome</keyword>
<protein>
    <submittedName>
        <fullName evidence="1">Uncharacterized protein</fullName>
    </submittedName>
</protein>
<sequence>MDVVLGQVGCVPGNGPVVGVIMEDSQTVMGRGGGDDEVHSGGAMLSSLSHTVLHRANPAPRVLRHRHVGVQISEPLRDLVGKSDVIEMIREIP</sequence>
<evidence type="ECO:0000313" key="2">
    <source>
        <dbReference type="Proteomes" id="UP001243364"/>
    </source>
</evidence>
<gene>
    <name evidence="1" type="ORF">QFZ56_007746</name>
</gene>
<organism evidence="1 2">
    <name type="scientific">Streptomyces achromogenes</name>
    <dbReference type="NCBI Taxonomy" id="67255"/>
    <lineage>
        <taxon>Bacteria</taxon>
        <taxon>Bacillati</taxon>
        <taxon>Actinomycetota</taxon>
        <taxon>Actinomycetes</taxon>
        <taxon>Kitasatosporales</taxon>
        <taxon>Streptomycetaceae</taxon>
        <taxon>Streptomyces</taxon>
    </lineage>
</organism>
<accession>A0ABU0QGD3</accession>
<evidence type="ECO:0000313" key="1">
    <source>
        <dbReference type="EMBL" id="MDQ0688783.1"/>
    </source>
</evidence>
<name>A0ABU0QGD3_STRAH</name>